<feature type="transmembrane region" description="Helical" evidence="1">
    <location>
        <begin position="74"/>
        <end position="94"/>
    </location>
</feature>
<dbReference type="Proteomes" id="UP000016860">
    <property type="component" value="Unassembled WGS sequence"/>
</dbReference>
<evidence type="ECO:0000313" key="3">
    <source>
        <dbReference type="Proteomes" id="UP000016860"/>
    </source>
</evidence>
<dbReference type="InterPro" id="IPR010699">
    <property type="entry name" value="DUF1275"/>
</dbReference>
<organism evidence="2 3">
    <name type="scientific">Ruminiclostridium papyrosolvens C7</name>
    <dbReference type="NCBI Taxonomy" id="1330534"/>
    <lineage>
        <taxon>Bacteria</taxon>
        <taxon>Bacillati</taxon>
        <taxon>Bacillota</taxon>
        <taxon>Clostridia</taxon>
        <taxon>Eubacteriales</taxon>
        <taxon>Oscillospiraceae</taxon>
        <taxon>Ruminiclostridium</taxon>
    </lineage>
</organism>
<dbReference type="Pfam" id="PF06912">
    <property type="entry name" value="DUF1275"/>
    <property type="match status" value="1"/>
</dbReference>
<feature type="transmembrane region" description="Helical" evidence="1">
    <location>
        <begin position="215"/>
        <end position="233"/>
    </location>
</feature>
<evidence type="ECO:0000313" key="2">
    <source>
        <dbReference type="EMBL" id="EPR13463.1"/>
    </source>
</evidence>
<evidence type="ECO:0000256" key="1">
    <source>
        <dbReference type="SAM" id="Phobius"/>
    </source>
</evidence>
<dbReference type="PANTHER" id="PTHR37314">
    <property type="entry name" value="SLR0142 PROTEIN"/>
    <property type="match status" value="1"/>
</dbReference>
<reference evidence="2 3" key="1">
    <citation type="journal article" date="2013" name="Genome Announc.">
        <title>Draft Genome Sequence of the Cellulolytic Bacterium Clostridium papyrosolvens C7 (ATCC 700395).</title>
        <authorList>
            <person name="Zepeda V."/>
            <person name="Dassa B."/>
            <person name="Borovok I."/>
            <person name="Lamed R."/>
            <person name="Bayer E.A."/>
            <person name="Cate J.H."/>
        </authorList>
    </citation>
    <scope>NUCLEOTIDE SEQUENCE [LARGE SCALE GENOMIC DNA]</scope>
    <source>
        <strain evidence="2 3">C7</strain>
    </source>
</reference>
<dbReference type="PANTHER" id="PTHR37314:SF4">
    <property type="entry name" value="UPF0700 TRANSMEMBRANE PROTEIN YOAK"/>
    <property type="match status" value="1"/>
</dbReference>
<proteinExistence type="predicted"/>
<dbReference type="OrthoDB" id="7057004at2"/>
<dbReference type="PATRIC" id="fig|1330534.3.peg.886"/>
<keyword evidence="1" id="KW-1133">Transmembrane helix</keyword>
<feature type="transmembrane region" description="Helical" evidence="1">
    <location>
        <begin position="188"/>
        <end position="209"/>
    </location>
</feature>
<name>U4R4Z2_9FIRM</name>
<dbReference type="RefSeq" id="WP_020814486.1">
    <property type="nucleotide sequence ID" value="NZ_ATAY01000020.1"/>
</dbReference>
<comment type="caution">
    <text evidence="2">The sequence shown here is derived from an EMBL/GenBank/DDBJ whole genome shotgun (WGS) entry which is preliminary data.</text>
</comment>
<keyword evidence="1" id="KW-0472">Membrane</keyword>
<keyword evidence="1" id="KW-0812">Transmembrane</keyword>
<sequence length="243" mass="26772">MNNKSFTLINRNNEKLNSQHPTYESVPFGILLAIVGGFLDAYTYIGRGGVFANAQTGNIVFLGIYASKGEWNQALAHLPPIVAFVLGVIVAEAIKNNSPRLFLLHWTPAILLFEMTVLIFIGFITNTAHNSFATVIVSFVSSVQISSFRKLVDSPYCTTMSTGNLRSAFRAAYIAVAQKDLESGIRAIRYFVIIISFVSGAFLGGLLTFEFGVRAIWGAAVILALTVVLYWVGERRRLRKARL</sequence>
<feature type="transmembrane region" description="Helical" evidence="1">
    <location>
        <begin position="25"/>
        <end position="43"/>
    </location>
</feature>
<protein>
    <submittedName>
        <fullName evidence="2">Membrane protein</fullName>
    </submittedName>
</protein>
<accession>U4R4Z2</accession>
<feature type="transmembrane region" description="Helical" evidence="1">
    <location>
        <begin position="101"/>
        <end position="125"/>
    </location>
</feature>
<dbReference type="EMBL" id="ATAY01000020">
    <property type="protein sequence ID" value="EPR13463.1"/>
    <property type="molecule type" value="Genomic_DNA"/>
</dbReference>
<dbReference type="AlphaFoldDB" id="U4R4Z2"/>
<gene>
    <name evidence="2" type="ORF">L323_04410</name>
</gene>